<organism evidence="6 7">
    <name type="scientific">Roseomonas fluvialis</name>
    <dbReference type="NCBI Taxonomy" id="1750527"/>
    <lineage>
        <taxon>Bacteria</taxon>
        <taxon>Pseudomonadati</taxon>
        <taxon>Pseudomonadota</taxon>
        <taxon>Alphaproteobacteria</taxon>
        <taxon>Acetobacterales</taxon>
        <taxon>Roseomonadaceae</taxon>
        <taxon>Roseomonas</taxon>
    </lineage>
</organism>
<evidence type="ECO:0000313" key="7">
    <source>
        <dbReference type="Proteomes" id="UP000831327"/>
    </source>
</evidence>
<evidence type="ECO:0000313" key="6">
    <source>
        <dbReference type="EMBL" id="BDG70503.1"/>
    </source>
</evidence>
<dbReference type="RefSeq" id="WP_244457829.1">
    <property type="nucleotide sequence ID" value="NZ_AP025637.1"/>
</dbReference>
<keyword evidence="7" id="KW-1185">Reference proteome</keyword>
<dbReference type="Pfam" id="PF00126">
    <property type="entry name" value="HTH_1"/>
    <property type="match status" value="1"/>
</dbReference>
<dbReference type="Proteomes" id="UP000831327">
    <property type="component" value="Chromosome"/>
</dbReference>
<dbReference type="Pfam" id="PF03466">
    <property type="entry name" value="LysR_substrate"/>
    <property type="match status" value="1"/>
</dbReference>
<evidence type="ECO:0000256" key="3">
    <source>
        <dbReference type="ARBA" id="ARBA00023125"/>
    </source>
</evidence>
<dbReference type="SUPFAM" id="SSF46785">
    <property type="entry name" value="Winged helix' DNA-binding domain"/>
    <property type="match status" value="1"/>
</dbReference>
<reference evidence="6 7" key="1">
    <citation type="journal article" date="2016" name="Microbes Environ.">
        <title>Phylogenetically diverse aerobic anoxygenic phototrophic bacteria isolated from epilithic biofilms in Tama river, Japan.</title>
        <authorList>
            <person name="Hirose S."/>
            <person name="Matsuura K."/>
            <person name="Haruta S."/>
        </authorList>
    </citation>
    <scope>NUCLEOTIDE SEQUENCE [LARGE SCALE GENOMIC DNA]</scope>
    <source>
        <strain evidence="6 7">S08</strain>
    </source>
</reference>
<name>A0ABM7XYD2_9PROT</name>
<evidence type="ECO:0000256" key="1">
    <source>
        <dbReference type="ARBA" id="ARBA00009437"/>
    </source>
</evidence>
<evidence type="ECO:0000256" key="4">
    <source>
        <dbReference type="ARBA" id="ARBA00023163"/>
    </source>
</evidence>
<comment type="similarity">
    <text evidence="1">Belongs to the LysR transcriptional regulatory family.</text>
</comment>
<protein>
    <submittedName>
        <fullName evidence="6">Transcriptional regulator</fullName>
    </submittedName>
</protein>
<dbReference type="InterPro" id="IPR000847">
    <property type="entry name" value="LysR_HTH_N"/>
</dbReference>
<sequence length="297" mass="32458">MDRFAAISAFIAVVDRHGFAPAARHLGLVPSAVTRHVAALEAHLGVRLLARTTRSVTLTEAGAHYLESARRIMAELAEAEEFAQSERLTPVGRLVVSAPAVFGRLHVAPLMAEYLRRHDGVQGQLQLSDRWVNMVEEGVDCAIRIGHLPDSGLVARRLGETRRIIVAAPGYLARHGTPRDPREVTAHAIIRFSAFEGAEEWRLYRDGLEERVPIAPRLVTNSADAALCAAERGGGLTMVLAYQAREALAAGRLIRILGDFEAPVLPIQIAWPAARLIPAKLRAFIETATDNCDWHFG</sequence>
<evidence type="ECO:0000256" key="2">
    <source>
        <dbReference type="ARBA" id="ARBA00023015"/>
    </source>
</evidence>
<dbReference type="Gene3D" id="3.40.190.290">
    <property type="match status" value="1"/>
</dbReference>
<dbReference type="Gene3D" id="1.10.10.10">
    <property type="entry name" value="Winged helix-like DNA-binding domain superfamily/Winged helix DNA-binding domain"/>
    <property type="match status" value="1"/>
</dbReference>
<dbReference type="CDD" id="cd08471">
    <property type="entry name" value="PBP2_CrgA_like_2"/>
    <property type="match status" value="1"/>
</dbReference>
<dbReference type="InterPro" id="IPR005119">
    <property type="entry name" value="LysR_subst-bd"/>
</dbReference>
<dbReference type="EMBL" id="AP025637">
    <property type="protein sequence ID" value="BDG70503.1"/>
    <property type="molecule type" value="Genomic_DNA"/>
</dbReference>
<dbReference type="SUPFAM" id="SSF53850">
    <property type="entry name" value="Periplasmic binding protein-like II"/>
    <property type="match status" value="1"/>
</dbReference>
<keyword evidence="2" id="KW-0805">Transcription regulation</keyword>
<dbReference type="PANTHER" id="PTHR30537">
    <property type="entry name" value="HTH-TYPE TRANSCRIPTIONAL REGULATOR"/>
    <property type="match status" value="1"/>
</dbReference>
<evidence type="ECO:0000259" key="5">
    <source>
        <dbReference type="PROSITE" id="PS50931"/>
    </source>
</evidence>
<dbReference type="InterPro" id="IPR058163">
    <property type="entry name" value="LysR-type_TF_proteobact-type"/>
</dbReference>
<accession>A0ABM7XYD2</accession>
<feature type="domain" description="HTH lysR-type" evidence="5">
    <location>
        <begin position="1"/>
        <end position="59"/>
    </location>
</feature>
<proteinExistence type="inferred from homology"/>
<keyword evidence="3" id="KW-0238">DNA-binding</keyword>
<dbReference type="InterPro" id="IPR036388">
    <property type="entry name" value="WH-like_DNA-bd_sf"/>
</dbReference>
<gene>
    <name evidence="6" type="ORF">Rmf_04320</name>
</gene>
<dbReference type="PROSITE" id="PS50931">
    <property type="entry name" value="HTH_LYSR"/>
    <property type="match status" value="1"/>
</dbReference>
<keyword evidence="4" id="KW-0804">Transcription</keyword>
<dbReference type="InterPro" id="IPR036390">
    <property type="entry name" value="WH_DNA-bd_sf"/>
</dbReference>
<dbReference type="PANTHER" id="PTHR30537:SF5">
    <property type="entry name" value="HTH-TYPE TRANSCRIPTIONAL ACTIVATOR TTDR-RELATED"/>
    <property type="match status" value="1"/>
</dbReference>